<evidence type="ECO:0000256" key="2">
    <source>
        <dbReference type="ARBA" id="ARBA00022525"/>
    </source>
</evidence>
<dbReference type="GO" id="GO:0009374">
    <property type="term" value="F:biotin binding"/>
    <property type="evidence" value="ECO:0007669"/>
    <property type="project" value="InterPro"/>
</dbReference>
<gene>
    <name evidence="5" type="ORF">R3P38DRAFT_3042459</name>
</gene>
<protein>
    <submittedName>
        <fullName evidence="5">Avidin/streptavidin</fullName>
    </submittedName>
</protein>
<dbReference type="GO" id="GO:0005576">
    <property type="term" value="C:extracellular region"/>
    <property type="evidence" value="ECO:0007669"/>
    <property type="project" value="UniProtKB-SubCell"/>
</dbReference>
<evidence type="ECO:0000256" key="3">
    <source>
        <dbReference type="ARBA" id="ARBA00022729"/>
    </source>
</evidence>
<dbReference type="Pfam" id="PF01382">
    <property type="entry name" value="Avidin"/>
    <property type="match status" value="1"/>
</dbReference>
<dbReference type="InterPro" id="IPR005468">
    <property type="entry name" value="Avidin/str"/>
</dbReference>
<dbReference type="Gene3D" id="2.40.128.30">
    <property type="entry name" value="Avidin-like"/>
    <property type="match status" value="1"/>
</dbReference>
<evidence type="ECO:0000256" key="4">
    <source>
        <dbReference type="SAM" id="MobiDB-lite"/>
    </source>
</evidence>
<feature type="compositionally biased region" description="Polar residues" evidence="4">
    <location>
        <begin position="92"/>
        <end position="102"/>
    </location>
</feature>
<dbReference type="Proteomes" id="UP001362999">
    <property type="component" value="Unassembled WGS sequence"/>
</dbReference>
<evidence type="ECO:0000313" key="6">
    <source>
        <dbReference type="Proteomes" id="UP001362999"/>
    </source>
</evidence>
<dbReference type="AlphaFoldDB" id="A0AAW0A7Q9"/>
<evidence type="ECO:0000313" key="5">
    <source>
        <dbReference type="EMBL" id="KAK7002340.1"/>
    </source>
</evidence>
<dbReference type="PANTHER" id="PTHR34399">
    <property type="entry name" value="AVIDIN-RELATED"/>
    <property type="match status" value="1"/>
</dbReference>
<dbReference type="PROSITE" id="PS51326">
    <property type="entry name" value="AVIDIN_2"/>
    <property type="match status" value="1"/>
</dbReference>
<dbReference type="SUPFAM" id="SSF50876">
    <property type="entry name" value="Avidin/streptavidin"/>
    <property type="match status" value="1"/>
</dbReference>
<accession>A0AAW0A7Q9</accession>
<feature type="region of interest" description="Disordered" evidence="4">
    <location>
        <begin position="82"/>
        <end position="102"/>
    </location>
</feature>
<evidence type="ECO:0000256" key="1">
    <source>
        <dbReference type="ARBA" id="ARBA00004613"/>
    </source>
</evidence>
<comment type="caution">
    <text evidence="5">The sequence shown here is derived from an EMBL/GenBank/DDBJ whole genome shotgun (WGS) entry which is preliminary data.</text>
</comment>
<proteinExistence type="predicted"/>
<keyword evidence="6" id="KW-1185">Reference proteome</keyword>
<keyword evidence="2" id="KW-0964">Secreted</keyword>
<comment type="subcellular location">
    <subcellularLocation>
        <location evidence="1">Secreted</location>
    </subcellularLocation>
</comment>
<keyword evidence="3" id="KW-0732">Signal</keyword>
<reference evidence="5 6" key="1">
    <citation type="journal article" date="2024" name="J Genomics">
        <title>Draft genome sequencing and assembly of Favolaschia claudopus CIRM-BRFM 2984 isolated from oak limbs.</title>
        <authorList>
            <person name="Navarro D."/>
            <person name="Drula E."/>
            <person name="Chaduli D."/>
            <person name="Cazenave R."/>
            <person name="Ahrendt S."/>
            <person name="Wang J."/>
            <person name="Lipzen A."/>
            <person name="Daum C."/>
            <person name="Barry K."/>
            <person name="Grigoriev I.V."/>
            <person name="Favel A."/>
            <person name="Rosso M.N."/>
            <person name="Martin F."/>
        </authorList>
    </citation>
    <scope>NUCLEOTIDE SEQUENCE [LARGE SCALE GENOMIC DNA]</scope>
    <source>
        <strain evidence="5 6">CIRM-BRFM 2984</strain>
    </source>
</reference>
<name>A0AAW0A7Q9_9AGAR</name>
<dbReference type="InterPro" id="IPR036896">
    <property type="entry name" value="Avidin-like_sf"/>
</dbReference>
<organism evidence="5 6">
    <name type="scientific">Favolaschia claudopus</name>
    <dbReference type="NCBI Taxonomy" id="2862362"/>
    <lineage>
        <taxon>Eukaryota</taxon>
        <taxon>Fungi</taxon>
        <taxon>Dikarya</taxon>
        <taxon>Basidiomycota</taxon>
        <taxon>Agaricomycotina</taxon>
        <taxon>Agaricomycetes</taxon>
        <taxon>Agaricomycetidae</taxon>
        <taxon>Agaricales</taxon>
        <taxon>Marasmiineae</taxon>
        <taxon>Mycenaceae</taxon>
        <taxon>Favolaschia</taxon>
    </lineage>
</organism>
<dbReference type="EMBL" id="JAWWNJ010000079">
    <property type="protein sequence ID" value="KAK7002340.1"/>
    <property type="molecule type" value="Genomic_DNA"/>
</dbReference>
<sequence>MTVYTRVNRGAGHKQRRFTSPPLVAKDHGIMRRLSFRTKFSGTWYNRIGSVMNLTGDVFGRLFGTYQSIGSAKDKEEGRKFTLSGHFDTSPPGKTNSSSENGTPMKWTIQWHQQYGAERATSTWSGVYFAGETGSGEEILTQWLLTRKGESDENDGWVSTSMGNEWFSRLRPSDDVVEKAREFGFVSAHPEPE</sequence>
<dbReference type="InterPro" id="IPR051764">
    <property type="entry name" value="Avidin/Streptavidin-rel"/>
</dbReference>